<dbReference type="SUPFAM" id="SSF56112">
    <property type="entry name" value="Protein kinase-like (PK-like)"/>
    <property type="match status" value="1"/>
</dbReference>
<sequence length="201" mass="23277">NGRHLAVKRFNQAFQTSKRAQRCFRELQLLKALDHENIVKMKFLYTTSCRALCNKYFHSYLTTEYCGENLLHILLQETEENHFTLISIKKMVSELLRAIKYLNSAKIMHRDLKPDNLAIDANGKLTLLDFGLARVISENLQHTNDPGTAYFRAIETIEFDTTKDDINEKKKTYGMIIDFAADMWSIGAILCQMLTGKMLFE</sequence>
<proteinExistence type="predicted"/>
<dbReference type="GO" id="GO:0004672">
    <property type="term" value="F:protein kinase activity"/>
    <property type="evidence" value="ECO:0007669"/>
    <property type="project" value="InterPro"/>
</dbReference>
<dbReference type="InterPro" id="IPR000719">
    <property type="entry name" value="Prot_kinase_dom"/>
</dbReference>
<keyword evidence="5" id="KW-1185">Reference proteome</keyword>
<dbReference type="GO" id="GO:0005524">
    <property type="term" value="F:ATP binding"/>
    <property type="evidence" value="ECO:0007669"/>
    <property type="project" value="UniProtKB-KW"/>
</dbReference>
<name>A0AAV5SXQ0_9BILA</name>
<evidence type="ECO:0000313" key="4">
    <source>
        <dbReference type="EMBL" id="GMS87535.1"/>
    </source>
</evidence>
<organism evidence="4 5">
    <name type="scientific">Pristionchus entomophagus</name>
    <dbReference type="NCBI Taxonomy" id="358040"/>
    <lineage>
        <taxon>Eukaryota</taxon>
        <taxon>Metazoa</taxon>
        <taxon>Ecdysozoa</taxon>
        <taxon>Nematoda</taxon>
        <taxon>Chromadorea</taxon>
        <taxon>Rhabditida</taxon>
        <taxon>Rhabditina</taxon>
        <taxon>Diplogasteromorpha</taxon>
        <taxon>Diplogasteroidea</taxon>
        <taxon>Neodiplogasteridae</taxon>
        <taxon>Pristionchus</taxon>
    </lineage>
</organism>
<dbReference type="SMART" id="SM00220">
    <property type="entry name" value="S_TKc"/>
    <property type="match status" value="1"/>
</dbReference>
<keyword evidence="1" id="KW-0547">Nucleotide-binding</keyword>
<dbReference type="Gene3D" id="3.30.200.20">
    <property type="entry name" value="Phosphorylase Kinase, domain 1"/>
    <property type="match status" value="1"/>
</dbReference>
<evidence type="ECO:0000259" key="3">
    <source>
        <dbReference type="PROSITE" id="PS50011"/>
    </source>
</evidence>
<evidence type="ECO:0000313" key="5">
    <source>
        <dbReference type="Proteomes" id="UP001432027"/>
    </source>
</evidence>
<dbReference type="InterPro" id="IPR050117">
    <property type="entry name" value="MAPK"/>
</dbReference>
<keyword evidence="2" id="KW-0067">ATP-binding</keyword>
<dbReference type="InterPro" id="IPR011009">
    <property type="entry name" value="Kinase-like_dom_sf"/>
</dbReference>
<dbReference type="Gene3D" id="1.10.510.10">
    <property type="entry name" value="Transferase(Phosphotransferase) domain 1"/>
    <property type="match status" value="1"/>
</dbReference>
<evidence type="ECO:0000256" key="1">
    <source>
        <dbReference type="ARBA" id="ARBA00022741"/>
    </source>
</evidence>
<dbReference type="Pfam" id="PF00069">
    <property type="entry name" value="Pkinase"/>
    <property type="match status" value="1"/>
</dbReference>
<accession>A0AAV5SXQ0</accession>
<comment type="caution">
    <text evidence="4">The sequence shown here is derived from an EMBL/GenBank/DDBJ whole genome shotgun (WGS) entry which is preliminary data.</text>
</comment>
<dbReference type="AlphaFoldDB" id="A0AAV5SXQ0"/>
<dbReference type="Proteomes" id="UP001432027">
    <property type="component" value="Unassembled WGS sequence"/>
</dbReference>
<dbReference type="PROSITE" id="PS50011">
    <property type="entry name" value="PROTEIN_KINASE_DOM"/>
    <property type="match status" value="1"/>
</dbReference>
<dbReference type="PANTHER" id="PTHR24055">
    <property type="entry name" value="MITOGEN-ACTIVATED PROTEIN KINASE"/>
    <property type="match status" value="1"/>
</dbReference>
<feature type="non-terminal residue" evidence="4">
    <location>
        <position position="201"/>
    </location>
</feature>
<dbReference type="EMBL" id="BTSX01000003">
    <property type="protein sequence ID" value="GMS87535.1"/>
    <property type="molecule type" value="Genomic_DNA"/>
</dbReference>
<feature type="non-terminal residue" evidence="4">
    <location>
        <position position="1"/>
    </location>
</feature>
<evidence type="ECO:0000256" key="2">
    <source>
        <dbReference type="ARBA" id="ARBA00022840"/>
    </source>
</evidence>
<protein>
    <recommendedName>
        <fullName evidence="3">Protein kinase domain-containing protein</fullName>
    </recommendedName>
</protein>
<reference evidence="4" key="1">
    <citation type="submission" date="2023-10" db="EMBL/GenBank/DDBJ databases">
        <title>Genome assembly of Pristionchus species.</title>
        <authorList>
            <person name="Yoshida K."/>
            <person name="Sommer R.J."/>
        </authorList>
    </citation>
    <scope>NUCLEOTIDE SEQUENCE</scope>
    <source>
        <strain evidence="4">RS0144</strain>
    </source>
</reference>
<gene>
    <name evidence="4" type="ORF">PENTCL1PPCAC_9710</name>
</gene>
<feature type="domain" description="Protein kinase" evidence="3">
    <location>
        <begin position="1"/>
        <end position="201"/>
    </location>
</feature>